<dbReference type="AlphaFoldDB" id="A0A6L6Q8G2"/>
<gene>
    <name evidence="1" type="ORF">GM668_27960</name>
</gene>
<dbReference type="OrthoDB" id="9798172at2"/>
<dbReference type="EMBL" id="WNLA01000033">
    <property type="protein sequence ID" value="MTW05920.1"/>
    <property type="molecule type" value="Genomic_DNA"/>
</dbReference>
<proteinExistence type="predicted"/>
<evidence type="ECO:0000313" key="2">
    <source>
        <dbReference type="Proteomes" id="UP000484015"/>
    </source>
</evidence>
<accession>A0A6L6Q8G2</accession>
<organism evidence="1 2">
    <name type="scientific">Pseudoduganella ginsengisoli</name>
    <dbReference type="NCBI Taxonomy" id="1462440"/>
    <lineage>
        <taxon>Bacteria</taxon>
        <taxon>Pseudomonadati</taxon>
        <taxon>Pseudomonadota</taxon>
        <taxon>Betaproteobacteria</taxon>
        <taxon>Burkholderiales</taxon>
        <taxon>Oxalobacteraceae</taxon>
        <taxon>Telluria group</taxon>
        <taxon>Pseudoduganella</taxon>
    </lineage>
</organism>
<reference evidence="1 2" key="1">
    <citation type="submission" date="2019-11" db="EMBL/GenBank/DDBJ databases">
        <title>Type strains purchased from KCTC, JCM and DSMZ.</title>
        <authorList>
            <person name="Lu H."/>
        </authorList>
    </citation>
    <scope>NUCLEOTIDE SEQUENCE [LARGE SCALE GENOMIC DNA]</scope>
    <source>
        <strain evidence="1 2">KCTC 42409</strain>
    </source>
</reference>
<dbReference type="Proteomes" id="UP000484015">
    <property type="component" value="Unassembled WGS sequence"/>
</dbReference>
<dbReference type="RefSeq" id="WP_155442264.1">
    <property type="nucleotide sequence ID" value="NZ_WNLA01000033.1"/>
</dbReference>
<protein>
    <submittedName>
        <fullName evidence="1">Uncharacterized protein</fullName>
    </submittedName>
</protein>
<name>A0A6L6Q8G2_9BURK</name>
<comment type="caution">
    <text evidence="1">The sequence shown here is derived from an EMBL/GenBank/DDBJ whole genome shotgun (WGS) entry which is preliminary data.</text>
</comment>
<evidence type="ECO:0000313" key="1">
    <source>
        <dbReference type="EMBL" id="MTW05920.1"/>
    </source>
</evidence>
<keyword evidence="2" id="KW-1185">Reference proteome</keyword>
<sequence length="129" mass="14415">MAPHAIPDDIRRFIMLRIPSIPYLEALLLMRENPSQAWNSHGLAQRLYLPIPDCDALLEQLHKAGVAAPAPGMAGSCRYAPAEPRLAGMLDQLARVYARNLVEVSTLIHSKTNKKAQLFADAFVWRKDK</sequence>